<keyword evidence="2" id="KW-1185">Reference proteome</keyword>
<protein>
    <submittedName>
        <fullName evidence="1">Uncharacterized protein</fullName>
    </submittedName>
</protein>
<gene>
    <name evidence="1" type="ORF">WS67_09440</name>
</gene>
<proteinExistence type="predicted"/>
<evidence type="ECO:0000313" key="1">
    <source>
        <dbReference type="EMBL" id="KVE28216.1"/>
    </source>
</evidence>
<organism evidence="1 2">
    <name type="scientific">Burkholderia singularis</name>
    <dbReference type="NCBI Taxonomy" id="1503053"/>
    <lineage>
        <taxon>Bacteria</taxon>
        <taxon>Pseudomonadati</taxon>
        <taxon>Pseudomonadota</taxon>
        <taxon>Betaproteobacteria</taxon>
        <taxon>Burkholderiales</taxon>
        <taxon>Burkholderiaceae</taxon>
        <taxon>Burkholderia</taxon>
        <taxon>pseudomallei group</taxon>
    </lineage>
</organism>
<accession>A0A103E530</accession>
<evidence type="ECO:0000313" key="2">
    <source>
        <dbReference type="Proteomes" id="UP000062788"/>
    </source>
</evidence>
<sequence length="450" mass="51213">MRGRTPVDAFGRDIEEVDNVRIKDELLSRESGLKTVSLEPIWTLREQSTEIFDALSAVEPALNDVYDLLGSELPVQQQWAFGDYGPVSRPDRHVRAFYLDLGKLKSVPNGQGYIAIKGTEPVSENFGSITKRMGEMWNIFSWTIGGQARHVLEDLTLMNQLERFPISEGKPPGVHPLWDADDEARCALQLQSAYYRRFGRLARIPTPLFVYRWPTEVRERALDVLRPQLSPRTATLVEAMIRDDLGAYVYYYPSYPLRAMHVRGGDVGPEVSYDKRHSVLRELSDPDTAIQRWIRLTAEFLALGWIPTDPSHFGRGNCLMAQNLVLDGGIVDVNSIRHVSTMRAPGELDFAVRQSVRELTQSISWYLIGTEAGIPWFQRIFVDAFAQVWDVLKRELADLDAPAQIQAVFATGDGAYRSLDRLFRNYFELSAYRPQDAESKEYRQPAQGRN</sequence>
<reference evidence="1 2" key="1">
    <citation type="submission" date="2015-11" db="EMBL/GenBank/DDBJ databases">
        <title>Expanding the genomic diversity of Burkholderia species for the development of highly accurate diagnostics.</title>
        <authorList>
            <person name="Sahl J."/>
            <person name="Keim P."/>
            <person name="Wagner D."/>
        </authorList>
    </citation>
    <scope>NUCLEOTIDE SEQUENCE [LARGE SCALE GENOMIC DNA]</scope>
    <source>
        <strain evidence="1 2">TSV85</strain>
    </source>
</reference>
<dbReference type="EMBL" id="LOWA01000020">
    <property type="protein sequence ID" value="KVE28216.1"/>
    <property type="molecule type" value="Genomic_DNA"/>
</dbReference>
<dbReference type="AlphaFoldDB" id="A0A103E530"/>
<dbReference type="Proteomes" id="UP000062788">
    <property type="component" value="Unassembled WGS sequence"/>
</dbReference>
<name>A0A103E530_9BURK</name>
<comment type="caution">
    <text evidence="1">The sequence shown here is derived from an EMBL/GenBank/DDBJ whole genome shotgun (WGS) entry which is preliminary data.</text>
</comment>